<dbReference type="SUPFAM" id="SSF46785">
    <property type="entry name" value="Winged helix' DNA-binding domain"/>
    <property type="match status" value="1"/>
</dbReference>
<dbReference type="InterPro" id="IPR036390">
    <property type="entry name" value="WH_DNA-bd_sf"/>
</dbReference>
<dbReference type="EMBL" id="BOML01000098">
    <property type="protein sequence ID" value="GIE08021.1"/>
    <property type="molecule type" value="Genomic_DNA"/>
</dbReference>
<evidence type="ECO:0000256" key="4">
    <source>
        <dbReference type="ARBA" id="ARBA00023163"/>
    </source>
</evidence>
<dbReference type="PRINTS" id="PR00037">
    <property type="entry name" value="HTHLACR"/>
</dbReference>
<evidence type="ECO:0000259" key="6">
    <source>
        <dbReference type="PROSITE" id="PS51000"/>
    </source>
</evidence>
<gene>
    <name evidence="7" type="ORF">Adu01nite_93710</name>
</gene>
<dbReference type="Proteomes" id="UP000637628">
    <property type="component" value="Unassembled WGS sequence"/>
</dbReference>
<evidence type="ECO:0000256" key="2">
    <source>
        <dbReference type="ARBA" id="ARBA00022491"/>
    </source>
</evidence>
<name>A0ABQ3ZDW4_9ACTN</name>
<keyword evidence="3" id="KW-0805">Transcription regulation</keyword>
<comment type="caution">
    <text evidence="7">The sequence shown here is derived from an EMBL/GenBank/DDBJ whole genome shotgun (WGS) entry which is preliminary data.</text>
</comment>
<dbReference type="InterPro" id="IPR014036">
    <property type="entry name" value="DeoR-like_C"/>
</dbReference>
<dbReference type="PANTHER" id="PTHR30363:SF4">
    <property type="entry name" value="GLYCEROL-3-PHOSPHATE REGULON REPRESSOR"/>
    <property type="match status" value="1"/>
</dbReference>
<evidence type="ECO:0000256" key="5">
    <source>
        <dbReference type="ARBA" id="ARBA00024937"/>
    </source>
</evidence>
<dbReference type="SMART" id="SM01134">
    <property type="entry name" value="DeoRC"/>
    <property type="match status" value="1"/>
</dbReference>
<dbReference type="InterPro" id="IPR001034">
    <property type="entry name" value="DeoR_HTH"/>
</dbReference>
<dbReference type="Pfam" id="PF08220">
    <property type="entry name" value="HTH_DeoR"/>
    <property type="match status" value="1"/>
</dbReference>
<evidence type="ECO:0000256" key="3">
    <source>
        <dbReference type="ARBA" id="ARBA00023015"/>
    </source>
</evidence>
<evidence type="ECO:0000313" key="8">
    <source>
        <dbReference type="Proteomes" id="UP000637628"/>
    </source>
</evidence>
<feature type="domain" description="HTH deoR-type" evidence="6">
    <location>
        <begin position="3"/>
        <end position="58"/>
    </location>
</feature>
<sequence>MLAAERRDFLLARLRSTGKVVAKDIAAEIGVAEDNIRRDLREMAAAGLCQRVYGGALPAAAAAADYATRTAVATDSKRRVAALAAALIPAGGTVLLDGGTTALAVVEALPADLSATIVTHSPTVAAALVAHPSVDVYVLGGRLFKHSAVTSGAATAEAAARITADVFLLGVTGVQHRAGLTTGDPDEAAMKRLLASRAAETYVLASAEKIGAASPFAVLPLSDVAGIVTDVAADHPELAHLRAAGVPLVLSPGAAGSRRSAS</sequence>
<protein>
    <recommendedName>
        <fullName evidence="1">Lactose phosphotransferase system repressor</fullName>
    </recommendedName>
</protein>
<dbReference type="PROSITE" id="PS51000">
    <property type="entry name" value="HTH_DEOR_2"/>
    <property type="match status" value="1"/>
</dbReference>
<dbReference type="InterPro" id="IPR037171">
    <property type="entry name" value="NagB/RpiA_transferase-like"/>
</dbReference>
<dbReference type="Pfam" id="PF00455">
    <property type="entry name" value="DeoRC"/>
    <property type="match status" value="1"/>
</dbReference>
<keyword evidence="2" id="KW-0678">Repressor</keyword>
<keyword evidence="8" id="KW-1185">Reference proteome</keyword>
<accession>A0ABQ3ZDW4</accession>
<dbReference type="RefSeq" id="WP_203735855.1">
    <property type="nucleotide sequence ID" value="NZ_BAAATX010000059.1"/>
</dbReference>
<comment type="function">
    <text evidence="5">Repressor of the lactose catabolism operon. Galactose-6-phosphate is the inducer.</text>
</comment>
<dbReference type="SMART" id="SM00420">
    <property type="entry name" value="HTH_DEOR"/>
    <property type="match status" value="1"/>
</dbReference>
<proteinExistence type="predicted"/>
<evidence type="ECO:0000256" key="1">
    <source>
        <dbReference type="ARBA" id="ARBA00021390"/>
    </source>
</evidence>
<dbReference type="PANTHER" id="PTHR30363">
    <property type="entry name" value="HTH-TYPE TRANSCRIPTIONAL REGULATOR SRLR-RELATED"/>
    <property type="match status" value="1"/>
</dbReference>
<dbReference type="Gene3D" id="3.40.50.1360">
    <property type="match status" value="1"/>
</dbReference>
<evidence type="ECO:0000313" key="7">
    <source>
        <dbReference type="EMBL" id="GIE08021.1"/>
    </source>
</evidence>
<organism evidence="7 8">
    <name type="scientific">Paractinoplanes durhamensis</name>
    <dbReference type="NCBI Taxonomy" id="113563"/>
    <lineage>
        <taxon>Bacteria</taxon>
        <taxon>Bacillati</taxon>
        <taxon>Actinomycetota</taxon>
        <taxon>Actinomycetes</taxon>
        <taxon>Micromonosporales</taxon>
        <taxon>Micromonosporaceae</taxon>
        <taxon>Paractinoplanes</taxon>
    </lineage>
</organism>
<reference evidence="7 8" key="1">
    <citation type="submission" date="2021-01" db="EMBL/GenBank/DDBJ databases">
        <title>Whole genome shotgun sequence of Actinoplanes durhamensis NBRC 14914.</title>
        <authorList>
            <person name="Komaki H."/>
            <person name="Tamura T."/>
        </authorList>
    </citation>
    <scope>NUCLEOTIDE SEQUENCE [LARGE SCALE GENOMIC DNA]</scope>
    <source>
        <strain evidence="7 8">NBRC 14914</strain>
    </source>
</reference>
<dbReference type="InterPro" id="IPR050313">
    <property type="entry name" value="Carb_Metab_HTH_regulators"/>
</dbReference>
<dbReference type="SUPFAM" id="SSF100950">
    <property type="entry name" value="NagB/RpiA/CoA transferase-like"/>
    <property type="match status" value="1"/>
</dbReference>
<keyword evidence="4" id="KW-0804">Transcription</keyword>